<comment type="similarity">
    <text evidence="3">Belongs to the methyltransferase superfamily. Arsenite methyltransferase family.</text>
</comment>
<dbReference type="PANTHER" id="PTHR43675">
    <property type="entry name" value="ARSENITE METHYLTRANSFERASE"/>
    <property type="match status" value="1"/>
</dbReference>
<dbReference type="GO" id="GO:0032259">
    <property type="term" value="P:methylation"/>
    <property type="evidence" value="ECO:0007669"/>
    <property type="project" value="UniProtKB-KW"/>
</dbReference>
<dbReference type="GO" id="GO:0008168">
    <property type="term" value="F:methyltransferase activity"/>
    <property type="evidence" value="ECO:0007669"/>
    <property type="project" value="UniProtKB-KW"/>
</dbReference>
<dbReference type="RefSeq" id="WP_250929595.1">
    <property type="nucleotide sequence ID" value="NZ_JAMQBK010000039.1"/>
</dbReference>
<protein>
    <recommendedName>
        <fullName evidence="5">Arsenite methyltransferase</fullName>
        <ecNumber evidence="4">2.1.1.137</ecNumber>
    </recommendedName>
</protein>
<comment type="catalytic activity">
    <reaction evidence="6">
        <text>arsenic triglutathione + [thioredoxin]-dithiol + S-adenosyl-L-methionine + 2 H2O = methylarsonous acid + [thioredoxin]-disulfide + 3 glutathione + S-adenosyl-L-homocysteine + H(+)</text>
        <dbReference type="Rhea" id="RHEA:69460"/>
        <dbReference type="Rhea" id="RHEA-COMP:10698"/>
        <dbReference type="Rhea" id="RHEA-COMP:10700"/>
        <dbReference type="ChEBI" id="CHEBI:15377"/>
        <dbReference type="ChEBI" id="CHEBI:15378"/>
        <dbReference type="ChEBI" id="CHEBI:17826"/>
        <dbReference type="ChEBI" id="CHEBI:29950"/>
        <dbReference type="ChEBI" id="CHEBI:50058"/>
        <dbReference type="ChEBI" id="CHEBI:57856"/>
        <dbReference type="ChEBI" id="CHEBI:57925"/>
        <dbReference type="ChEBI" id="CHEBI:59789"/>
        <dbReference type="ChEBI" id="CHEBI:183640"/>
        <dbReference type="EC" id="2.1.1.137"/>
    </reaction>
</comment>
<dbReference type="EMBL" id="JAMQBK010000039">
    <property type="protein sequence ID" value="MCM2371967.1"/>
    <property type="molecule type" value="Genomic_DNA"/>
</dbReference>
<evidence type="ECO:0000256" key="3">
    <source>
        <dbReference type="ARBA" id="ARBA00034487"/>
    </source>
</evidence>
<dbReference type="EC" id="2.1.1.137" evidence="4"/>
<name>A0ABT0U4X7_9BACT</name>
<proteinExistence type="inferred from homology"/>
<comment type="caution">
    <text evidence="10">The sequence shown here is derived from an EMBL/GenBank/DDBJ whole genome shotgun (WGS) entry which is preliminary data.</text>
</comment>
<dbReference type="CDD" id="cd02440">
    <property type="entry name" value="AdoMet_MTases"/>
    <property type="match status" value="1"/>
</dbReference>
<keyword evidence="1" id="KW-0808">Transferase</keyword>
<evidence type="ECO:0000256" key="5">
    <source>
        <dbReference type="ARBA" id="ARBA00034545"/>
    </source>
</evidence>
<keyword evidence="10" id="KW-0489">Methyltransferase</keyword>
<feature type="domain" description="Methyltransferase" evidence="9">
    <location>
        <begin position="59"/>
        <end position="138"/>
    </location>
</feature>
<dbReference type="Proteomes" id="UP001202961">
    <property type="component" value="Unassembled WGS sequence"/>
</dbReference>
<accession>A0ABT0U4X7</accession>
<evidence type="ECO:0000256" key="1">
    <source>
        <dbReference type="ARBA" id="ARBA00022679"/>
    </source>
</evidence>
<evidence type="ECO:0000256" key="6">
    <source>
        <dbReference type="ARBA" id="ARBA00047941"/>
    </source>
</evidence>
<keyword evidence="11" id="KW-1185">Reference proteome</keyword>
<comment type="catalytic activity">
    <reaction evidence="7">
        <text>arsenic triglutathione + 2 [thioredoxin]-dithiol + 2 S-adenosyl-L-methionine + H2O = dimethylarsinous acid + 2 [thioredoxin]-disulfide + 3 glutathione + 2 S-adenosyl-L-homocysteine + 2 H(+)</text>
        <dbReference type="Rhea" id="RHEA:69464"/>
        <dbReference type="Rhea" id="RHEA-COMP:10698"/>
        <dbReference type="Rhea" id="RHEA-COMP:10700"/>
        <dbReference type="ChEBI" id="CHEBI:15377"/>
        <dbReference type="ChEBI" id="CHEBI:15378"/>
        <dbReference type="ChEBI" id="CHEBI:23808"/>
        <dbReference type="ChEBI" id="CHEBI:29950"/>
        <dbReference type="ChEBI" id="CHEBI:50058"/>
        <dbReference type="ChEBI" id="CHEBI:57856"/>
        <dbReference type="ChEBI" id="CHEBI:57925"/>
        <dbReference type="ChEBI" id="CHEBI:59789"/>
        <dbReference type="ChEBI" id="CHEBI:183640"/>
        <dbReference type="EC" id="2.1.1.137"/>
    </reaction>
</comment>
<evidence type="ECO:0000256" key="7">
    <source>
        <dbReference type="ARBA" id="ARBA00047943"/>
    </source>
</evidence>
<sequence>MSSLDTEKAVRQRYSGAALARESALCCPVDYDAKYLDVIPQEVIDRDYGCGDPSQHVRPGETVLDLGSGGGKICFIASQVTGPHGRVIGVDMNDEMLALARRSQVQVAMAIGYDNITFYKGKIQDLAVDRDAVDRFLSGNPVVDEASLRTLESFLAEIRAEQPMIADESIDIVVSNCVLNLVDPDEKELLFDEIFRVLRPGGRAVISDIVCDVEVPEEMQADPELWSGCISGAFEQSAFVEAFEQAGFVDIRIDSLQQQPWQIVEGIAFRSATVVAYRPHLISEGDGVIEQTEEYLQTRGSSRRVYRGPFKYVVDDEGRMYTRGETCQDALAQAAERESIAEHFAVFDDVSQGGSAVNAGGKPLSLPTADGGGCCSSGDCC</sequence>
<dbReference type="InterPro" id="IPR026669">
    <property type="entry name" value="Arsenite_MeTrfase-like"/>
</dbReference>
<reference evidence="10 11" key="1">
    <citation type="journal article" date="2022" name="Syst. Appl. Microbiol.">
        <title>Rhodopirellula aestuarii sp. nov., a novel member of the genus Rhodopirellula isolated from brackish sediments collected in the Tagus River estuary, Portugal.</title>
        <authorList>
            <person name="Vitorino I.R."/>
            <person name="Klimek D."/>
            <person name="Calusinska M."/>
            <person name="Lobo-da-Cunha A."/>
            <person name="Vasconcelos V."/>
            <person name="Lage O.M."/>
        </authorList>
    </citation>
    <scope>NUCLEOTIDE SEQUENCE [LARGE SCALE GENOMIC DNA]</scope>
    <source>
        <strain evidence="10 11">ICT_H3.1</strain>
    </source>
</reference>
<evidence type="ECO:0000313" key="11">
    <source>
        <dbReference type="Proteomes" id="UP001202961"/>
    </source>
</evidence>
<organism evidence="10 11">
    <name type="scientific">Aporhodopirellula aestuarii</name>
    <dbReference type="NCBI Taxonomy" id="2950107"/>
    <lineage>
        <taxon>Bacteria</taxon>
        <taxon>Pseudomonadati</taxon>
        <taxon>Planctomycetota</taxon>
        <taxon>Planctomycetia</taxon>
        <taxon>Pirellulales</taxon>
        <taxon>Pirellulaceae</taxon>
        <taxon>Aporhodopirellula</taxon>
    </lineage>
</organism>
<comment type="catalytic activity">
    <reaction evidence="8">
        <text>arsenic triglutathione + 3 [thioredoxin]-dithiol + 3 S-adenosyl-L-methionine = trimethylarsine + 3 [thioredoxin]-disulfide + 3 glutathione + 3 S-adenosyl-L-homocysteine + 3 H(+)</text>
        <dbReference type="Rhea" id="RHEA:69432"/>
        <dbReference type="Rhea" id="RHEA-COMP:10698"/>
        <dbReference type="Rhea" id="RHEA-COMP:10700"/>
        <dbReference type="ChEBI" id="CHEBI:15378"/>
        <dbReference type="ChEBI" id="CHEBI:27130"/>
        <dbReference type="ChEBI" id="CHEBI:29950"/>
        <dbReference type="ChEBI" id="CHEBI:50058"/>
        <dbReference type="ChEBI" id="CHEBI:57856"/>
        <dbReference type="ChEBI" id="CHEBI:57925"/>
        <dbReference type="ChEBI" id="CHEBI:59789"/>
        <dbReference type="ChEBI" id="CHEBI:183640"/>
        <dbReference type="EC" id="2.1.1.137"/>
    </reaction>
</comment>
<keyword evidence="2" id="KW-0949">S-adenosyl-L-methionine</keyword>
<dbReference type="InterPro" id="IPR025714">
    <property type="entry name" value="Methyltranfer_dom"/>
</dbReference>
<gene>
    <name evidence="10" type="ORF">NB063_15285</name>
</gene>
<evidence type="ECO:0000313" key="10">
    <source>
        <dbReference type="EMBL" id="MCM2371967.1"/>
    </source>
</evidence>
<dbReference type="SUPFAM" id="SSF53335">
    <property type="entry name" value="S-adenosyl-L-methionine-dependent methyltransferases"/>
    <property type="match status" value="1"/>
</dbReference>
<evidence type="ECO:0000256" key="4">
    <source>
        <dbReference type="ARBA" id="ARBA00034521"/>
    </source>
</evidence>
<dbReference type="Gene3D" id="3.40.50.150">
    <property type="entry name" value="Vaccinia Virus protein VP39"/>
    <property type="match status" value="2"/>
</dbReference>
<dbReference type="PANTHER" id="PTHR43675:SF8">
    <property type="entry name" value="ARSENITE METHYLTRANSFERASE"/>
    <property type="match status" value="1"/>
</dbReference>
<evidence type="ECO:0000259" key="9">
    <source>
        <dbReference type="Pfam" id="PF13847"/>
    </source>
</evidence>
<evidence type="ECO:0000256" key="8">
    <source>
        <dbReference type="ARBA" id="ARBA00048428"/>
    </source>
</evidence>
<dbReference type="InterPro" id="IPR029063">
    <property type="entry name" value="SAM-dependent_MTases_sf"/>
</dbReference>
<feature type="domain" description="Methyltransferase" evidence="9">
    <location>
        <begin position="163"/>
        <end position="247"/>
    </location>
</feature>
<dbReference type="Pfam" id="PF13847">
    <property type="entry name" value="Methyltransf_31"/>
    <property type="match status" value="2"/>
</dbReference>
<evidence type="ECO:0000256" key="2">
    <source>
        <dbReference type="ARBA" id="ARBA00022691"/>
    </source>
</evidence>